<sequence length="399" mass="45546">MTMNEESIPEQLRERDQWLCWRSEDRDGKPTKVPINPRTGSFASSTDDTTWSDFDSAFAYSQSGTADGIGFVFTASDPFVGIDLDDCRDPETGHPDPEMKSLVKRLDSYTEVSPSGTGYHVLIEGSLPSGRNRRGQVELYDHARYFTVTGDRVPGLPSKINRRQTELEEIHRECIEQNSSGGENSEMKTERRSSRPTLSDEKLLEKARTASNSEKFERLWNGSTVGYESHSEADMALCCLLAFWTGGNQNQMDRLFRRSGLVRPKWDAVRYGDGTTYGERTLERAVEHTTEYYEAGDKEGATEKSRSRIAPKPVRVSENDREMYYLARKNEILEKQVRNFEETLKEKNQRISKLEKAIEENRQAKKAESPGAEIDQSNATQSNSLWERLRRVVTGKPRR</sequence>
<evidence type="ECO:0000313" key="4">
    <source>
        <dbReference type="Proteomes" id="UP001056855"/>
    </source>
</evidence>
<accession>A0A9E7NCI5</accession>
<feature type="compositionally biased region" description="Polar residues" evidence="1">
    <location>
        <begin position="375"/>
        <end position="385"/>
    </location>
</feature>
<dbReference type="GeneID" id="73289614"/>
<feature type="region of interest" description="Disordered" evidence="1">
    <location>
        <begin position="360"/>
        <end position="399"/>
    </location>
</feature>
<dbReference type="EMBL" id="CP100355">
    <property type="protein sequence ID" value="UTF54846.1"/>
    <property type="molecule type" value="Genomic_DNA"/>
</dbReference>
<organism evidence="3 4">
    <name type="scientific">Natronosalvus rutilus</name>
    <dbReference type="NCBI Taxonomy" id="2953753"/>
    <lineage>
        <taxon>Archaea</taxon>
        <taxon>Methanobacteriati</taxon>
        <taxon>Methanobacteriota</taxon>
        <taxon>Stenosarchaea group</taxon>
        <taxon>Halobacteria</taxon>
        <taxon>Halobacteriales</taxon>
        <taxon>Natrialbaceae</taxon>
        <taxon>Natronosalvus</taxon>
    </lineage>
</organism>
<evidence type="ECO:0000259" key="2">
    <source>
        <dbReference type="Pfam" id="PF22763"/>
    </source>
</evidence>
<keyword evidence="4" id="KW-1185">Reference proteome</keyword>
<protein>
    <recommendedName>
        <fullName evidence="2">NrS-1 polymerase-like HBD domain-containing protein</fullName>
    </recommendedName>
</protein>
<feature type="domain" description="NrS-1 polymerase-like HBD" evidence="2">
    <location>
        <begin position="230"/>
        <end position="294"/>
    </location>
</feature>
<dbReference type="AlphaFoldDB" id="A0A9E7NCI5"/>
<dbReference type="Pfam" id="PF22763">
    <property type="entry name" value="NrS1-1_pol-like_HBD"/>
    <property type="match status" value="1"/>
</dbReference>
<feature type="region of interest" description="Disordered" evidence="1">
    <location>
        <begin position="23"/>
        <end position="46"/>
    </location>
</feature>
<proteinExistence type="predicted"/>
<dbReference type="RefSeq" id="WP_254159563.1">
    <property type="nucleotide sequence ID" value="NZ_CP100355.1"/>
</dbReference>
<feature type="region of interest" description="Disordered" evidence="1">
    <location>
        <begin position="174"/>
        <end position="208"/>
    </location>
</feature>
<name>A0A9E7NCI5_9EURY</name>
<feature type="compositionally biased region" description="Basic and acidic residues" evidence="1">
    <location>
        <begin position="185"/>
        <end position="208"/>
    </location>
</feature>
<dbReference type="Proteomes" id="UP001056855">
    <property type="component" value="Chromosome"/>
</dbReference>
<evidence type="ECO:0000313" key="3">
    <source>
        <dbReference type="EMBL" id="UTF54846.1"/>
    </source>
</evidence>
<reference evidence="3" key="1">
    <citation type="submission" date="2022-06" db="EMBL/GenBank/DDBJ databases">
        <title>Diverse halophilic archaea isolated from saline environments.</title>
        <authorList>
            <person name="Cui H.-L."/>
        </authorList>
    </citation>
    <scope>NUCLEOTIDE SEQUENCE</scope>
    <source>
        <strain evidence="3">WLHS1</strain>
    </source>
</reference>
<evidence type="ECO:0000256" key="1">
    <source>
        <dbReference type="SAM" id="MobiDB-lite"/>
    </source>
</evidence>
<gene>
    <name evidence="3" type="ORF">NGM29_06170</name>
</gene>
<dbReference type="InterPro" id="IPR054468">
    <property type="entry name" value="NrSPol-like_HBD"/>
</dbReference>
<dbReference type="KEGG" id="sawl:NGM29_06170"/>